<accession>A0A1I4VVJ5</accession>
<dbReference type="OrthoDB" id="5295681at2"/>
<keyword evidence="2" id="KW-1185">Reference proteome</keyword>
<organism evidence="1 2">
    <name type="scientific">Formivibrio citricus</name>
    <dbReference type="NCBI Taxonomy" id="83765"/>
    <lineage>
        <taxon>Bacteria</taxon>
        <taxon>Pseudomonadati</taxon>
        <taxon>Pseudomonadota</taxon>
        <taxon>Betaproteobacteria</taxon>
        <taxon>Neisseriales</taxon>
        <taxon>Chitinibacteraceae</taxon>
        <taxon>Formivibrio</taxon>
    </lineage>
</organism>
<proteinExistence type="predicted"/>
<gene>
    <name evidence="1" type="ORF">SAMN05660284_00404</name>
</gene>
<name>A0A1I4VVJ5_9NEIS</name>
<sequence length="186" mass="20431">MTELAKGEADWEKAVYSKTGKALEELAERRYGLRAKARQLLVLLDGNRPLGALSGMMPSQELRGLLHDLREGGFIERQIAGGPPKAIQPIQVFPAEHSNLIAEQAPEPPLDPVRLTRTKAYLIETSQQHLGLMAAKLQQEIAQTDDATQLRSALAHWNMAIRESLAGSDVASACLSHAHELIGWKQ</sequence>
<dbReference type="STRING" id="83765.SAMN05660284_00404"/>
<evidence type="ECO:0000313" key="2">
    <source>
        <dbReference type="Proteomes" id="UP000242869"/>
    </source>
</evidence>
<dbReference type="AlphaFoldDB" id="A0A1I4VVJ5"/>
<evidence type="ECO:0000313" key="1">
    <source>
        <dbReference type="EMBL" id="SFN05200.1"/>
    </source>
</evidence>
<dbReference type="RefSeq" id="WP_091190521.1">
    <property type="nucleotide sequence ID" value="NZ_FOVE01000002.1"/>
</dbReference>
<dbReference type="Proteomes" id="UP000242869">
    <property type="component" value="Unassembled WGS sequence"/>
</dbReference>
<dbReference type="EMBL" id="FOVE01000002">
    <property type="protein sequence ID" value="SFN05200.1"/>
    <property type="molecule type" value="Genomic_DNA"/>
</dbReference>
<protein>
    <submittedName>
        <fullName evidence="1">Uncharacterized protein</fullName>
    </submittedName>
</protein>
<reference evidence="2" key="1">
    <citation type="submission" date="2016-10" db="EMBL/GenBank/DDBJ databases">
        <authorList>
            <person name="Varghese N."/>
            <person name="Submissions S."/>
        </authorList>
    </citation>
    <scope>NUCLEOTIDE SEQUENCE [LARGE SCALE GENOMIC DNA]</scope>
    <source>
        <strain evidence="2">DSM 6150</strain>
    </source>
</reference>